<proteinExistence type="predicted"/>
<dbReference type="Proteomes" id="UP000289738">
    <property type="component" value="Chromosome B05"/>
</dbReference>
<accession>A0A444Z8W7</accession>
<comment type="caution">
    <text evidence="3">The sequence shown here is derived from an EMBL/GenBank/DDBJ whole genome shotgun (WGS) entry which is preliminary data.</text>
</comment>
<feature type="domain" description="RNase H type-1" evidence="1">
    <location>
        <begin position="290"/>
        <end position="334"/>
    </location>
</feature>
<dbReference type="AlphaFoldDB" id="A0A444Z8W7"/>
<dbReference type="InterPro" id="IPR026960">
    <property type="entry name" value="RVT-Znf"/>
</dbReference>
<dbReference type="Pfam" id="PF13456">
    <property type="entry name" value="RVT_3"/>
    <property type="match status" value="1"/>
</dbReference>
<dbReference type="InterPro" id="IPR002156">
    <property type="entry name" value="RNaseH_domain"/>
</dbReference>
<dbReference type="GO" id="GO:0003676">
    <property type="term" value="F:nucleic acid binding"/>
    <property type="evidence" value="ECO:0007669"/>
    <property type="project" value="InterPro"/>
</dbReference>
<evidence type="ECO:0000313" key="3">
    <source>
        <dbReference type="EMBL" id="RYR10620.1"/>
    </source>
</evidence>
<evidence type="ECO:0000313" key="4">
    <source>
        <dbReference type="Proteomes" id="UP000289738"/>
    </source>
</evidence>
<dbReference type="PANTHER" id="PTHR35218:SF9">
    <property type="entry name" value="ENDONUCLEASE_EXONUCLEASE_PHOSPHATASE DOMAIN-CONTAINING PROTEIN"/>
    <property type="match status" value="1"/>
</dbReference>
<keyword evidence="4" id="KW-1185">Reference proteome</keyword>
<gene>
    <name evidence="3" type="ORF">Ahy_B05g079073</name>
</gene>
<evidence type="ECO:0008006" key="5">
    <source>
        <dbReference type="Google" id="ProtNLM"/>
    </source>
</evidence>
<dbReference type="PANTHER" id="PTHR35218">
    <property type="entry name" value="RNASE H DOMAIN-CONTAINING PROTEIN"/>
    <property type="match status" value="1"/>
</dbReference>
<dbReference type="EMBL" id="SDMP01000015">
    <property type="protein sequence ID" value="RYR10620.1"/>
    <property type="molecule type" value="Genomic_DNA"/>
</dbReference>
<organism evidence="3 4">
    <name type="scientific">Arachis hypogaea</name>
    <name type="common">Peanut</name>
    <dbReference type="NCBI Taxonomy" id="3818"/>
    <lineage>
        <taxon>Eukaryota</taxon>
        <taxon>Viridiplantae</taxon>
        <taxon>Streptophyta</taxon>
        <taxon>Embryophyta</taxon>
        <taxon>Tracheophyta</taxon>
        <taxon>Spermatophyta</taxon>
        <taxon>Magnoliopsida</taxon>
        <taxon>eudicotyledons</taxon>
        <taxon>Gunneridae</taxon>
        <taxon>Pentapetalae</taxon>
        <taxon>rosids</taxon>
        <taxon>fabids</taxon>
        <taxon>Fabales</taxon>
        <taxon>Fabaceae</taxon>
        <taxon>Papilionoideae</taxon>
        <taxon>50 kb inversion clade</taxon>
        <taxon>dalbergioids sensu lato</taxon>
        <taxon>Dalbergieae</taxon>
        <taxon>Pterocarpus clade</taxon>
        <taxon>Arachis</taxon>
    </lineage>
</organism>
<sequence>MKIMMWNIRGAASKSTIRTLKELQNQKKPDLTILVETKCSGNKGREVIKAMGFNHAIVEEAVGFVGGIWILWKNDDLKIKVMSTHKQFVHMKIENNQRRTWSLMAEINASLLNMKVADAVLENGEWNLEFLRELIPEDKILKITACHPPKESLGEDKIMWSPSEDRNFTVASAYKTLSQANENQDQTWNLIWKWKGPQRIKCFMWLATQNKLMTSERRQKIFGANPNCHRCPNNPETLLHTLRDCTEASRIWRQLVKPSHITTFYRAPFETWIRWNLTVEIGANAQPWLKREERDNHPETIIRSISQLIQRDWNVKLCHTYREGNKSADWLAKESLQACLGFHFIDTMPTGLRNIIDDDARGVSLPRFIIDF</sequence>
<feature type="domain" description="Reverse transcriptase zinc-binding" evidence="2">
    <location>
        <begin position="168"/>
        <end position="252"/>
    </location>
</feature>
<dbReference type="GO" id="GO:0004523">
    <property type="term" value="F:RNA-DNA hybrid ribonuclease activity"/>
    <property type="evidence" value="ECO:0007669"/>
    <property type="project" value="InterPro"/>
</dbReference>
<name>A0A444Z8W7_ARAHY</name>
<reference evidence="3 4" key="1">
    <citation type="submission" date="2019-01" db="EMBL/GenBank/DDBJ databases">
        <title>Sequencing of cultivated peanut Arachis hypogaea provides insights into genome evolution and oil improvement.</title>
        <authorList>
            <person name="Chen X."/>
        </authorList>
    </citation>
    <scope>NUCLEOTIDE SEQUENCE [LARGE SCALE GENOMIC DNA]</scope>
    <source>
        <strain evidence="4">cv. Fuhuasheng</strain>
        <tissue evidence="3">Leaves</tissue>
    </source>
</reference>
<dbReference type="Gene3D" id="3.60.10.10">
    <property type="entry name" value="Endonuclease/exonuclease/phosphatase"/>
    <property type="match status" value="1"/>
</dbReference>
<dbReference type="STRING" id="3818.A0A444Z8W7"/>
<dbReference type="SUPFAM" id="SSF56219">
    <property type="entry name" value="DNase I-like"/>
    <property type="match status" value="1"/>
</dbReference>
<evidence type="ECO:0000259" key="1">
    <source>
        <dbReference type="Pfam" id="PF13456"/>
    </source>
</evidence>
<protein>
    <recommendedName>
        <fullName evidence="5">Reverse transcriptase zinc-binding domain-containing protein</fullName>
    </recommendedName>
</protein>
<dbReference type="InterPro" id="IPR036691">
    <property type="entry name" value="Endo/exonu/phosph_ase_sf"/>
</dbReference>
<evidence type="ECO:0000259" key="2">
    <source>
        <dbReference type="Pfam" id="PF13966"/>
    </source>
</evidence>
<dbReference type="Pfam" id="PF13966">
    <property type="entry name" value="zf-RVT"/>
    <property type="match status" value="1"/>
</dbReference>